<dbReference type="InterPro" id="IPR029069">
    <property type="entry name" value="HotDog_dom_sf"/>
</dbReference>
<dbReference type="Gene3D" id="3.10.129.10">
    <property type="entry name" value="Hotdog Thioesterase"/>
    <property type="match status" value="1"/>
</dbReference>
<keyword evidence="3" id="KW-1185">Reference proteome</keyword>
<reference evidence="2" key="1">
    <citation type="submission" date="2016-01" db="EMBL/GenBank/DDBJ databases">
        <authorList>
            <person name="Peeters C."/>
        </authorList>
    </citation>
    <scope>NUCLEOTIDE SEQUENCE</scope>
    <source>
        <strain evidence="2">LMG 29321</strain>
    </source>
</reference>
<dbReference type="InterPro" id="IPR039569">
    <property type="entry name" value="FAS1-like_DH_region"/>
</dbReference>
<dbReference type="Proteomes" id="UP000071859">
    <property type="component" value="Unassembled WGS sequence"/>
</dbReference>
<dbReference type="PANTHER" id="PTHR43664">
    <property type="entry name" value="MONOAMINE OXIDASE-RELATED"/>
    <property type="match status" value="1"/>
</dbReference>
<gene>
    <name evidence="2" type="ORF">AWB78_07682</name>
</gene>
<dbReference type="InterPro" id="IPR052342">
    <property type="entry name" value="MCH/BMMD"/>
</dbReference>
<dbReference type="PANTHER" id="PTHR43664:SF1">
    <property type="entry name" value="BETA-METHYLMALYL-COA DEHYDRATASE"/>
    <property type="match status" value="1"/>
</dbReference>
<evidence type="ECO:0000313" key="2">
    <source>
        <dbReference type="EMBL" id="SAL05757.1"/>
    </source>
</evidence>
<dbReference type="EMBL" id="FCOX02000090">
    <property type="protein sequence ID" value="SAL05757.1"/>
    <property type="molecule type" value="Genomic_DNA"/>
</dbReference>
<organism evidence="2 3">
    <name type="scientific">Caballeronia calidae</name>
    <dbReference type="NCBI Taxonomy" id="1777139"/>
    <lineage>
        <taxon>Bacteria</taxon>
        <taxon>Pseudomonadati</taxon>
        <taxon>Pseudomonadota</taxon>
        <taxon>Betaproteobacteria</taxon>
        <taxon>Burkholderiales</taxon>
        <taxon>Burkholderiaceae</taxon>
        <taxon>Caballeronia</taxon>
    </lineage>
</organism>
<name>A0A158EIM8_9BURK</name>
<dbReference type="RefSeq" id="WP_232478036.1">
    <property type="nucleotide sequence ID" value="NZ_FCOX02000090.1"/>
</dbReference>
<comment type="caution">
    <text evidence="2">The sequence shown here is derived from an EMBL/GenBank/DDBJ whole genome shotgun (WGS) entry which is preliminary data.</text>
</comment>
<evidence type="ECO:0000313" key="3">
    <source>
        <dbReference type="Proteomes" id="UP000071859"/>
    </source>
</evidence>
<dbReference type="SUPFAM" id="SSF54637">
    <property type="entry name" value="Thioesterase/thiol ester dehydrase-isomerase"/>
    <property type="match status" value="1"/>
</dbReference>
<accession>A0A158EIM8</accession>
<dbReference type="Pfam" id="PF13452">
    <property type="entry name" value="FAS1_DH_region"/>
    <property type="match status" value="1"/>
</dbReference>
<proteinExistence type="predicted"/>
<protein>
    <submittedName>
        <fullName evidence="2">Dehydratase</fullName>
    </submittedName>
</protein>
<sequence length="171" mass="18816">MIYIIYFTRKMESTTIRLGQGYYWQDLEVGQRFTTFSRTITESDLVQFINVTGMLEAIFIDADFESGVITGRPVPAALTYTIIEGLILQSMIQGTGLASLEVHQVVKKPVRVNDSISATISIKSLRETSSGGKAVVVSEVDVMNQHGECVMTYTVTRLLAGRTEVVQVGAV</sequence>
<evidence type="ECO:0000259" key="1">
    <source>
        <dbReference type="Pfam" id="PF13452"/>
    </source>
</evidence>
<dbReference type="AlphaFoldDB" id="A0A158EIM8"/>
<feature type="domain" description="FAS1-like dehydratase" evidence="1">
    <location>
        <begin position="29"/>
        <end position="152"/>
    </location>
</feature>